<organism evidence="1 2">
    <name type="scientific">Paraflavitalea soli</name>
    <dbReference type="NCBI Taxonomy" id="2315862"/>
    <lineage>
        <taxon>Bacteria</taxon>
        <taxon>Pseudomonadati</taxon>
        <taxon>Bacteroidota</taxon>
        <taxon>Chitinophagia</taxon>
        <taxon>Chitinophagales</taxon>
        <taxon>Chitinophagaceae</taxon>
        <taxon>Paraflavitalea</taxon>
    </lineage>
</organism>
<dbReference type="KEGG" id="pseg:D3H65_24185"/>
<dbReference type="InterPro" id="IPR038693">
    <property type="entry name" value="PaaB_sf"/>
</dbReference>
<dbReference type="Gene3D" id="3.10.20.520">
    <property type="entry name" value="Phenylacetic acid degradation B"/>
    <property type="match status" value="1"/>
</dbReference>
<dbReference type="InterPro" id="IPR009359">
    <property type="entry name" value="PaaB"/>
</dbReference>
<sequence length="120" mass="13866">MNLRITKYYYGDIPEENGGVSYENKSIAADWPLWEVFIRSKQGLDHKHVGSLQAADAQMAIENARDVYTRRSEGISIWVVESKFIHASNPDDAGEFYEPANDKVYRHPTFYDLPDELKHM</sequence>
<reference evidence="1 2" key="1">
    <citation type="submission" date="2018-09" db="EMBL/GenBank/DDBJ databases">
        <title>Genome sequencing of strain 6GH32-13.</title>
        <authorList>
            <person name="Weon H.-Y."/>
            <person name="Heo J."/>
            <person name="Kwon S.-W."/>
        </authorList>
    </citation>
    <scope>NUCLEOTIDE SEQUENCE [LARGE SCALE GENOMIC DNA]</scope>
    <source>
        <strain evidence="1 2">5GH32-13</strain>
    </source>
</reference>
<gene>
    <name evidence="1" type="ORF">D3H65_24185</name>
</gene>
<dbReference type="EMBL" id="CP032157">
    <property type="protein sequence ID" value="AXY76896.1"/>
    <property type="molecule type" value="Genomic_DNA"/>
</dbReference>
<keyword evidence="2" id="KW-1185">Reference proteome</keyword>
<dbReference type="Pfam" id="PF06243">
    <property type="entry name" value="PaaB"/>
    <property type="match status" value="1"/>
</dbReference>
<accession>A0A3B7MV51</accession>
<dbReference type="RefSeq" id="WP_119052773.1">
    <property type="nucleotide sequence ID" value="NZ_CP032157.1"/>
</dbReference>
<dbReference type="NCBIfam" id="TIGR02157">
    <property type="entry name" value="PA_CoA_Oxy2"/>
    <property type="match status" value="1"/>
</dbReference>
<proteinExistence type="predicted"/>
<evidence type="ECO:0000313" key="1">
    <source>
        <dbReference type="EMBL" id="AXY76896.1"/>
    </source>
</evidence>
<evidence type="ECO:0000313" key="2">
    <source>
        <dbReference type="Proteomes" id="UP000263900"/>
    </source>
</evidence>
<protein>
    <submittedName>
        <fullName evidence="1">1,2-phenylacetyl-CoA epoxidase subunit B</fullName>
    </submittedName>
</protein>
<dbReference type="AlphaFoldDB" id="A0A3B7MV51"/>
<name>A0A3B7MV51_9BACT</name>
<dbReference type="Proteomes" id="UP000263900">
    <property type="component" value="Chromosome"/>
</dbReference>
<dbReference type="OrthoDB" id="8593533at2"/>